<dbReference type="CDD" id="cd19481">
    <property type="entry name" value="RecA-like_protease"/>
    <property type="match status" value="1"/>
</dbReference>
<keyword evidence="4" id="KW-1185">Reference proteome</keyword>
<evidence type="ECO:0000256" key="1">
    <source>
        <dbReference type="SAM" id="MobiDB-lite"/>
    </source>
</evidence>
<feature type="compositionally biased region" description="Basic and acidic residues" evidence="1">
    <location>
        <begin position="251"/>
        <end position="263"/>
    </location>
</feature>
<dbReference type="EMBL" id="JAAMPI010000032">
    <property type="protein sequence ID" value="KAF4637186.1"/>
    <property type="molecule type" value="Genomic_DNA"/>
</dbReference>
<organism evidence="3 4">
    <name type="scientific">Cudoniella acicularis</name>
    <dbReference type="NCBI Taxonomy" id="354080"/>
    <lineage>
        <taxon>Eukaryota</taxon>
        <taxon>Fungi</taxon>
        <taxon>Dikarya</taxon>
        <taxon>Ascomycota</taxon>
        <taxon>Pezizomycotina</taxon>
        <taxon>Leotiomycetes</taxon>
        <taxon>Helotiales</taxon>
        <taxon>Tricladiaceae</taxon>
        <taxon>Cudoniella</taxon>
    </lineage>
</organism>
<dbReference type="AlphaFoldDB" id="A0A8H4RXC2"/>
<dbReference type="PANTHER" id="PTHR46411:SF3">
    <property type="entry name" value="AAA+ ATPASE DOMAIN-CONTAINING PROTEIN"/>
    <property type="match status" value="1"/>
</dbReference>
<dbReference type="Pfam" id="PF00004">
    <property type="entry name" value="AAA"/>
    <property type="match status" value="1"/>
</dbReference>
<dbReference type="GO" id="GO:0016887">
    <property type="term" value="F:ATP hydrolysis activity"/>
    <property type="evidence" value="ECO:0007669"/>
    <property type="project" value="InterPro"/>
</dbReference>
<dbReference type="PANTHER" id="PTHR46411">
    <property type="entry name" value="FAMILY ATPASE, PUTATIVE-RELATED"/>
    <property type="match status" value="1"/>
</dbReference>
<dbReference type="InterPro" id="IPR056599">
    <property type="entry name" value="AAA_lid_fung"/>
</dbReference>
<dbReference type="InterPro" id="IPR054289">
    <property type="entry name" value="DUF7025"/>
</dbReference>
<dbReference type="InterPro" id="IPR003959">
    <property type="entry name" value="ATPase_AAA_core"/>
</dbReference>
<dbReference type="Proteomes" id="UP000566819">
    <property type="component" value="Unassembled WGS sequence"/>
</dbReference>
<dbReference type="Pfam" id="PF22942">
    <property type="entry name" value="DUF7025"/>
    <property type="match status" value="1"/>
</dbReference>
<evidence type="ECO:0000259" key="2">
    <source>
        <dbReference type="SMART" id="SM00382"/>
    </source>
</evidence>
<feature type="region of interest" description="Disordered" evidence="1">
    <location>
        <begin position="1"/>
        <end position="98"/>
    </location>
</feature>
<dbReference type="OrthoDB" id="10042665at2759"/>
<feature type="domain" description="AAA+ ATPase" evidence="2">
    <location>
        <begin position="672"/>
        <end position="794"/>
    </location>
</feature>
<feature type="region of interest" description="Disordered" evidence="1">
    <location>
        <begin position="947"/>
        <end position="1047"/>
    </location>
</feature>
<gene>
    <name evidence="3" type="ORF">G7Y89_g892</name>
</gene>
<feature type="compositionally biased region" description="Acidic residues" evidence="1">
    <location>
        <begin position="264"/>
        <end position="278"/>
    </location>
</feature>
<sequence length="1099" mass="125735">MATPPPVNPLDAAIELDPDGVAIHEAADKVANPPEDTPQADPAHQTSPLNVSVNLDKGDTPVNSSVTASDKKPDEENKENEENKEAEKEGESWEDKRQRMPKVVDVKWLDFQHFKNRYGPEEGLEIIEVLRGHENSAQEITKERGRRQYQFLQSRGDTSSKATNDIVEADPTWIQRVRIQSPQIILLLSRLTAHGDSWPINRPRVFFRPFRAFNYYLPQMKQCLGILEERWAHSEMDAQEDEEQVVNTEKEVIVHPRAAKDASPDEDDSSSDSSDGDDESKPIESEAAVAGPVANSITALRHVRKYVEFVEEHIMPLWKRAAGTSHRKVRFLDLWMFFQPGELLYVPPISDSSQISEMAKRPLIKMYQTAWRVYAMIQGKIKDHNPDDVQMNSDRKFDVYAYYWDYNGTSYGPVSHCFEITDYEGEKDISTCEVYPMRFVKDSERIKANLKSRGERFQTVVREKHVYYDRWTLTQGPTEDVKPGHRSNSEHIDGEVIVDFVEGFKADSSLNPPPFNGLDSFTDANWPKGDDELLIQHWASGPKSKMLGEIREITQRWEFFGDYLTSRHKKNSKSLEVWEATSYLERLEVEDLILLPRRVVGYAFRERKFVMLDIEASQDVPTPQNVFRDLKIDPDHKRMVKSLVKTHFEKQNMQRRKPNIGLNQDLIRGKGSGLVILLHGVPGVGKTATAEAVAQANKKPLFAITCGNLGFTPKDVETSLRDIFRLAHLWDCVLLLDEADIFLSRQEFTNISAVFLRVLEYYSGILFLTTNRVRALDEAFKSRIHVSLYYPPLSKEQTLAIFEVNIRKLRNIEEEKRKFQAAEQISDSDAFKRPIIVIDEATIRGYAEWHYDTHEAHERWNGRQIRNAFQIAYSLAHFDIQRTSVDQWDEDNGDLTAKNENAGEENNPLPALKLDHRQFALVAKAIEKFDAYLYDAIAGSYMDNSRNQGLRADDHDAHDPSQRGHGQSPQQRPYPASRQEYQPDSPQQRRQRPRHQGTPQRAGNTRSTPWVSPSRVPPQYKPTGAWREDSGYSGLSTSTPDPSAVLGEDEYSENMQGEYQDHLDSHEQLYVEDEEGYQADGSNVESIYAFASKSSNSGA</sequence>
<comment type="caution">
    <text evidence="3">The sequence shown here is derived from an EMBL/GenBank/DDBJ whole genome shotgun (WGS) entry which is preliminary data.</text>
</comment>
<accession>A0A8H4RXC2</accession>
<proteinExistence type="predicted"/>
<feature type="compositionally biased region" description="Basic and acidic residues" evidence="1">
    <location>
        <begin position="69"/>
        <end position="98"/>
    </location>
</feature>
<dbReference type="InterPro" id="IPR027417">
    <property type="entry name" value="P-loop_NTPase"/>
</dbReference>
<evidence type="ECO:0000313" key="4">
    <source>
        <dbReference type="Proteomes" id="UP000566819"/>
    </source>
</evidence>
<feature type="compositionally biased region" description="Polar residues" evidence="1">
    <location>
        <begin position="44"/>
        <end position="53"/>
    </location>
</feature>
<dbReference type="SUPFAM" id="SSF52540">
    <property type="entry name" value="P-loop containing nucleoside triphosphate hydrolases"/>
    <property type="match status" value="1"/>
</dbReference>
<evidence type="ECO:0000313" key="3">
    <source>
        <dbReference type="EMBL" id="KAF4637186.1"/>
    </source>
</evidence>
<name>A0A8H4RXC2_9HELO</name>
<reference evidence="3 4" key="1">
    <citation type="submission" date="2020-03" db="EMBL/GenBank/DDBJ databases">
        <title>Draft Genome Sequence of Cudoniella acicularis.</title>
        <authorList>
            <person name="Buettner E."/>
            <person name="Kellner H."/>
        </authorList>
    </citation>
    <scope>NUCLEOTIDE SEQUENCE [LARGE SCALE GENOMIC DNA]</scope>
    <source>
        <strain evidence="3 4">DSM 108380</strain>
    </source>
</reference>
<protein>
    <recommendedName>
        <fullName evidence="2">AAA+ ATPase domain-containing protein</fullName>
    </recommendedName>
</protein>
<feature type="compositionally biased region" description="Polar residues" evidence="1">
    <location>
        <begin position="1002"/>
        <end position="1011"/>
    </location>
</feature>
<dbReference type="Gene3D" id="3.40.50.300">
    <property type="entry name" value="P-loop containing nucleotide triphosphate hydrolases"/>
    <property type="match status" value="1"/>
</dbReference>
<feature type="region of interest" description="Disordered" evidence="1">
    <location>
        <begin position="251"/>
        <end position="288"/>
    </location>
</feature>
<dbReference type="SMART" id="SM00382">
    <property type="entry name" value="AAA"/>
    <property type="match status" value="1"/>
</dbReference>
<dbReference type="GO" id="GO:0005524">
    <property type="term" value="F:ATP binding"/>
    <property type="evidence" value="ECO:0007669"/>
    <property type="project" value="InterPro"/>
</dbReference>
<dbReference type="Pfam" id="PF23232">
    <property type="entry name" value="AAA_lid_13"/>
    <property type="match status" value="1"/>
</dbReference>
<dbReference type="InterPro" id="IPR003593">
    <property type="entry name" value="AAA+_ATPase"/>
</dbReference>
<feature type="compositionally biased region" description="Basic and acidic residues" evidence="1">
    <location>
        <begin position="951"/>
        <end position="962"/>
    </location>
</feature>